<dbReference type="Pfam" id="PF00356">
    <property type="entry name" value="LacI"/>
    <property type="match status" value="1"/>
</dbReference>
<keyword evidence="7" id="KW-1185">Reference proteome</keyword>
<evidence type="ECO:0000256" key="1">
    <source>
        <dbReference type="ARBA" id="ARBA00022491"/>
    </source>
</evidence>
<evidence type="ECO:0000256" key="4">
    <source>
        <dbReference type="ARBA" id="ARBA00023163"/>
    </source>
</evidence>
<dbReference type="SMART" id="SM00354">
    <property type="entry name" value="HTH_LACI"/>
    <property type="match status" value="1"/>
</dbReference>
<sequence length="343" mass="36233">MTTKKVTLTDVAERAGVSTTTASYILNGRSAEMRISADAERRVREAVAHLGYRPNRNARSLRTRTTSTFGVISDFVASGHFASQMLAGASAAARASEHLLVIGETQGDPALEHLLIEEMLDRQVDGIVYATLTSLEVRVPAELKRLRTVLLNCVDPTTNIPAVLPDEYAGGRTAAGVLLDAGVTGEIHVIGEDPTPNALAGPGRLEGIRARLAEAGRSVTSVVPCHWGVEDAYDAVDAWLRRGARPAGLLCLNDRIAMGTYQALAGNGLHVPRDVSVVSFDGSELATWLRPRVVSVALPFNELGARAVQALVDPGWADVGTVRLPMPLAPGGSVRSPAVGARG</sequence>
<accession>A0A7W3J1E2</accession>
<evidence type="ECO:0000313" key="6">
    <source>
        <dbReference type="EMBL" id="MBA8804542.1"/>
    </source>
</evidence>
<dbReference type="PROSITE" id="PS00356">
    <property type="entry name" value="HTH_LACI_1"/>
    <property type="match status" value="1"/>
</dbReference>
<dbReference type="GO" id="GO:0000976">
    <property type="term" value="F:transcription cis-regulatory region binding"/>
    <property type="evidence" value="ECO:0007669"/>
    <property type="project" value="TreeGrafter"/>
</dbReference>
<dbReference type="CDD" id="cd06288">
    <property type="entry name" value="PBP1_sucrose_transcription_regulator"/>
    <property type="match status" value="1"/>
</dbReference>
<dbReference type="SUPFAM" id="SSF53822">
    <property type="entry name" value="Periplasmic binding protein-like I"/>
    <property type="match status" value="1"/>
</dbReference>
<organism evidence="6 7">
    <name type="scientific">Nocardioides ginsengisegetis</name>
    <dbReference type="NCBI Taxonomy" id="661491"/>
    <lineage>
        <taxon>Bacteria</taxon>
        <taxon>Bacillati</taxon>
        <taxon>Actinomycetota</taxon>
        <taxon>Actinomycetes</taxon>
        <taxon>Propionibacteriales</taxon>
        <taxon>Nocardioidaceae</taxon>
        <taxon>Nocardioides</taxon>
    </lineage>
</organism>
<dbReference type="AlphaFoldDB" id="A0A7W3J1E2"/>
<feature type="domain" description="HTH lacI-type" evidence="5">
    <location>
        <begin position="6"/>
        <end position="63"/>
    </location>
</feature>
<comment type="caution">
    <text evidence="6">The sequence shown here is derived from an EMBL/GenBank/DDBJ whole genome shotgun (WGS) entry which is preliminary data.</text>
</comment>
<dbReference type="GO" id="GO:0003700">
    <property type="term" value="F:DNA-binding transcription factor activity"/>
    <property type="evidence" value="ECO:0007669"/>
    <property type="project" value="TreeGrafter"/>
</dbReference>
<name>A0A7W3J1E2_9ACTN</name>
<keyword evidence="4" id="KW-0804">Transcription</keyword>
<dbReference type="PROSITE" id="PS50932">
    <property type="entry name" value="HTH_LACI_2"/>
    <property type="match status" value="1"/>
</dbReference>
<evidence type="ECO:0000313" key="7">
    <source>
        <dbReference type="Proteomes" id="UP000580910"/>
    </source>
</evidence>
<dbReference type="Gene3D" id="3.40.50.2300">
    <property type="match status" value="2"/>
</dbReference>
<dbReference type="InterPro" id="IPR000843">
    <property type="entry name" value="HTH_LacI"/>
</dbReference>
<keyword evidence="2" id="KW-0805">Transcription regulation</keyword>
<dbReference type="RefSeq" id="WP_220481356.1">
    <property type="nucleotide sequence ID" value="NZ_JACGXA010000001.1"/>
</dbReference>
<keyword evidence="3" id="KW-0238">DNA-binding</keyword>
<dbReference type="InterPro" id="IPR028082">
    <property type="entry name" value="Peripla_BP_I"/>
</dbReference>
<proteinExistence type="predicted"/>
<evidence type="ECO:0000256" key="2">
    <source>
        <dbReference type="ARBA" id="ARBA00023015"/>
    </source>
</evidence>
<reference evidence="6 7" key="1">
    <citation type="submission" date="2020-07" db="EMBL/GenBank/DDBJ databases">
        <title>Sequencing the genomes of 1000 actinobacteria strains.</title>
        <authorList>
            <person name="Klenk H.-P."/>
        </authorList>
    </citation>
    <scope>NUCLEOTIDE SEQUENCE [LARGE SCALE GENOMIC DNA]</scope>
    <source>
        <strain evidence="6 7">DSM 21349</strain>
    </source>
</reference>
<protein>
    <submittedName>
        <fullName evidence="6">LacI family transcriptional regulator</fullName>
    </submittedName>
</protein>
<keyword evidence="1" id="KW-0678">Repressor</keyword>
<dbReference type="Proteomes" id="UP000580910">
    <property type="component" value="Unassembled WGS sequence"/>
</dbReference>
<dbReference type="InterPro" id="IPR010982">
    <property type="entry name" value="Lambda_DNA-bd_dom_sf"/>
</dbReference>
<evidence type="ECO:0000259" key="5">
    <source>
        <dbReference type="PROSITE" id="PS50932"/>
    </source>
</evidence>
<dbReference type="EMBL" id="JACGXA010000001">
    <property type="protein sequence ID" value="MBA8804542.1"/>
    <property type="molecule type" value="Genomic_DNA"/>
</dbReference>
<gene>
    <name evidence="6" type="ORF">FB382_002833</name>
</gene>
<dbReference type="InterPro" id="IPR046335">
    <property type="entry name" value="LacI/GalR-like_sensor"/>
</dbReference>
<dbReference type="SUPFAM" id="SSF47413">
    <property type="entry name" value="lambda repressor-like DNA-binding domains"/>
    <property type="match status" value="1"/>
</dbReference>
<evidence type="ECO:0000256" key="3">
    <source>
        <dbReference type="ARBA" id="ARBA00023125"/>
    </source>
</evidence>
<dbReference type="PANTHER" id="PTHR30146">
    <property type="entry name" value="LACI-RELATED TRANSCRIPTIONAL REPRESSOR"/>
    <property type="match status" value="1"/>
</dbReference>
<dbReference type="Pfam" id="PF13377">
    <property type="entry name" value="Peripla_BP_3"/>
    <property type="match status" value="1"/>
</dbReference>
<dbReference type="PANTHER" id="PTHR30146:SF148">
    <property type="entry name" value="HTH-TYPE TRANSCRIPTIONAL REPRESSOR PURR-RELATED"/>
    <property type="match status" value="1"/>
</dbReference>
<dbReference type="Gene3D" id="1.10.260.40">
    <property type="entry name" value="lambda repressor-like DNA-binding domains"/>
    <property type="match status" value="1"/>
</dbReference>
<dbReference type="CDD" id="cd01392">
    <property type="entry name" value="HTH_LacI"/>
    <property type="match status" value="1"/>
</dbReference>